<dbReference type="InterPro" id="IPR011008">
    <property type="entry name" value="Dimeric_a/b-barrel"/>
</dbReference>
<dbReference type="RefSeq" id="WP_058356351.1">
    <property type="nucleotide sequence ID" value="NZ_CABKVG010000009.1"/>
</dbReference>
<keyword evidence="3" id="KW-1185">Reference proteome</keyword>
<dbReference type="PANTHER" id="PTHR34474:SF4">
    <property type="entry name" value="HEME OXYGENASE (STAPHYLOBILIN-PRODUCING) 1"/>
    <property type="match status" value="1"/>
</dbReference>
<organism evidence="2 3">
    <name type="scientific">Vitreoscilla massiliensis</name>
    <dbReference type="NCBI Taxonomy" id="1689272"/>
    <lineage>
        <taxon>Bacteria</taxon>
        <taxon>Pseudomonadati</taxon>
        <taxon>Pseudomonadota</taxon>
        <taxon>Betaproteobacteria</taxon>
        <taxon>Neisseriales</taxon>
        <taxon>Neisseriaceae</taxon>
        <taxon>Vitreoscilla</taxon>
    </lineage>
</organism>
<evidence type="ECO:0000313" key="2">
    <source>
        <dbReference type="EMBL" id="UOO88219.1"/>
    </source>
</evidence>
<dbReference type="EMBL" id="CP091511">
    <property type="protein sequence ID" value="UOO88219.1"/>
    <property type="molecule type" value="Genomic_DNA"/>
</dbReference>
<proteinExistence type="predicted"/>
<dbReference type="SUPFAM" id="SSF54909">
    <property type="entry name" value="Dimeric alpha+beta barrel"/>
    <property type="match status" value="1"/>
</dbReference>
<feature type="domain" description="ABM" evidence="1">
    <location>
        <begin position="2"/>
        <end position="93"/>
    </location>
</feature>
<reference evidence="2 3" key="1">
    <citation type="journal article" date="2022" name="Res Sq">
        <title>Evolution of multicellular longitudinally dividing oral cavity symbionts (Neisseriaceae).</title>
        <authorList>
            <person name="Nyongesa S."/>
            <person name="Weber P."/>
            <person name="Bernet E."/>
            <person name="Pullido F."/>
            <person name="Nieckarz M."/>
            <person name="Delaby M."/>
            <person name="Nieves C."/>
            <person name="Viehboeck T."/>
            <person name="Krause N."/>
            <person name="Rivera-Millot A."/>
            <person name="Nakamura A."/>
            <person name="Vischer N."/>
            <person name="VanNieuwenhze M."/>
            <person name="Brun Y."/>
            <person name="Cava F."/>
            <person name="Bulgheresi S."/>
            <person name="Veyrier F."/>
        </authorList>
    </citation>
    <scope>NUCLEOTIDE SEQUENCE [LARGE SCALE GENOMIC DNA]</scope>
    <source>
        <strain evidence="2 3">SN4</strain>
    </source>
</reference>
<name>A0ABY4DYZ1_9NEIS</name>
<protein>
    <submittedName>
        <fullName evidence="2">Heme oxygenase</fullName>
    </submittedName>
</protein>
<dbReference type="PROSITE" id="PS51725">
    <property type="entry name" value="ABM"/>
    <property type="match status" value="1"/>
</dbReference>
<dbReference type="InterPro" id="IPR050404">
    <property type="entry name" value="Heme-degrading_MO"/>
</dbReference>
<dbReference type="NCBIfam" id="NF009840">
    <property type="entry name" value="PRK13315.1"/>
    <property type="match status" value="1"/>
</dbReference>
<dbReference type="Gene3D" id="3.30.70.100">
    <property type="match status" value="1"/>
</dbReference>
<gene>
    <name evidence="2" type="ORF">LVJ82_12060</name>
</gene>
<dbReference type="InterPro" id="IPR007138">
    <property type="entry name" value="ABM_dom"/>
</dbReference>
<evidence type="ECO:0000259" key="1">
    <source>
        <dbReference type="PROSITE" id="PS51725"/>
    </source>
</evidence>
<sequence length="109" mass="12210">MMVVTNRIRVHKGKGKEMAPRFTRSQALLAFAGFHKVEVLVAELEDCDEMSVNMYWDSLADFQVWRESDAFKAAHQRPQTAETEASPVISSQLIIAEVAAQLSKADKSI</sequence>
<dbReference type="Pfam" id="PF03992">
    <property type="entry name" value="ABM"/>
    <property type="match status" value="1"/>
</dbReference>
<accession>A0ABY4DYZ1</accession>
<dbReference type="PANTHER" id="PTHR34474">
    <property type="entry name" value="SIGNAL TRANSDUCTION PROTEIN TRAP"/>
    <property type="match status" value="1"/>
</dbReference>
<dbReference type="Proteomes" id="UP000832011">
    <property type="component" value="Chromosome"/>
</dbReference>
<evidence type="ECO:0000313" key="3">
    <source>
        <dbReference type="Proteomes" id="UP000832011"/>
    </source>
</evidence>